<proteinExistence type="inferred from homology"/>
<dbReference type="EMBL" id="JACRTK010000001">
    <property type="protein sequence ID" value="MBC8589714.1"/>
    <property type="molecule type" value="Genomic_DNA"/>
</dbReference>
<dbReference type="InterPro" id="IPR036291">
    <property type="entry name" value="NAD(P)-bd_dom_sf"/>
</dbReference>
<evidence type="ECO:0000256" key="1">
    <source>
        <dbReference type="ARBA" id="ARBA00005854"/>
    </source>
</evidence>
<comment type="similarity">
    <text evidence="1 4">Belongs to the D-isomer specific 2-hydroxyacid dehydrogenase family.</text>
</comment>
<dbReference type="PANTHER" id="PTHR43761:SF1">
    <property type="entry name" value="D-ISOMER SPECIFIC 2-HYDROXYACID DEHYDROGENASE CATALYTIC DOMAIN-CONTAINING PROTEIN-RELATED"/>
    <property type="match status" value="1"/>
</dbReference>
<evidence type="ECO:0000256" key="4">
    <source>
        <dbReference type="RuleBase" id="RU003719"/>
    </source>
</evidence>
<feature type="domain" description="D-isomer specific 2-hydroxyacid dehydrogenase catalytic" evidence="5">
    <location>
        <begin position="19"/>
        <end position="314"/>
    </location>
</feature>
<feature type="domain" description="D-isomer specific 2-hydroxyacid dehydrogenase NAD-binding" evidence="6">
    <location>
        <begin position="112"/>
        <end position="286"/>
    </location>
</feature>
<keyword evidence="2 4" id="KW-0560">Oxidoreductase</keyword>
<dbReference type="PROSITE" id="PS00671">
    <property type="entry name" value="D_2_HYDROXYACID_DH_3"/>
    <property type="match status" value="1"/>
</dbReference>
<dbReference type="PROSITE" id="PS00065">
    <property type="entry name" value="D_2_HYDROXYACID_DH_1"/>
    <property type="match status" value="1"/>
</dbReference>
<evidence type="ECO:0000259" key="6">
    <source>
        <dbReference type="Pfam" id="PF02826"/>
    </source>
</evidence>
<gene>
    <name evidence="7" type="ORF">H8689_00960</name>
</gene>
<dbReference type="CDD" id="cd12161">
    <property type="entry name" value="GDH_like_1"/>
    <property type="match status" value="1"/>
</dbReference>
<dbReference type="InterPro" id="IPR050418">
    <property type="entry name" value="D-iso_2-hydroxyacid_DH_PdxB"/>
</dbReference>
<dbReference type="InterPro" id="IPR029752">
    <property type="entry name" value="D-isomer_DH_CS1"/>
</dbReference>
<dbReference type="Pfam" id="PF02826">
    <property type="entry name" value="2-Hacid_dh_C"/>
    <property type="match status" value="1"/>
</dbReference>
<dbReference type="GO" id="GO:0016616">
    <property type="term" value="F:oxidoreductase activity, acting on the CH-OH group of donors, NAD or NADP as acceptor"/>
    <property type="evidence" value="ECO:0007669"/>
    <property type="project" value="InterPro"/>
</dbReference>
<evidence type="ECO:0000256" key="3">
    <source>
        <dbReference type="ARBA" id="ARBA00023027"/>
    </source>
</evidence>
<dbReference type="SUPFAM" id="SSF52283">
    <property type="entry name" value="Formate/glycerate dehydrogenase catalytic domain-like"/>
    <property type="match status" value="1"/>
</dbReference>
<dbReference type="GO" id="GO:0051287">
    <property type="term" value="F:NAD binding"/>
    <property type="evidence" value="ECO:0007669"/>
    <property type="project" value="InterPro"/>
</dbReference>
<evidence type="ECO:0000256" key="2">
    <source>
        <dbReference type="ARBA" id="ARBA00023002"/>
    </source>
</evidence>
<protein>
    <submittedName>
        <fullName evidence="7">Hydroxyacid dehydrogenase</fullName>
    </submittedName>
</protein>
<dbReference type="SUPFAM" id="SSF51735">
    <property type="entry name" value="NAD(P)-binding Rossmann-fold domains"/>
    <property type="match status" value="1"/>
</dbReference>
<dbReference type="InterPro" id="IPR029753">
    <property type="entry name" value="D-isomer_DH_CS"/>
</dbReference>
<evidence type="ECO:0000313" key="8">
    <source>
        <dbReference type="Proteomes" id="UP000601522"/>
    </source>
</evidence>
<dbReference type="Proteomes" id="UP000601522">
    <property type="component" value="Unassembled WGS sequence"/>
</dbReference>
<organism evidence="7 8">
    <name type="scientific">Wansuia hejianensis</name>
    <dbReference type="NCBI Taxonomy" id="2763667"/>
    <lineage>
        <taxon>Bacteria</taxon>
        <taxon>Bacillati</taxon>
        <taxon>Bacillota</taxon>
        <taxon>Clostridia</taxon>
        <taxon>Lachnospirales</taxon>
        <taxon>Lachnospiraceae</taxon>
        <taxon>Wansuia</taxon>
    </lineage>
</organism>
<dbReference type="PANTHER" id="PTHR43761">
    <property type="entry name" value="D-ISOMER SPECIFIC 2-HYDROXYACID DEHYDROGENASE FAMILY PROTEIN (AFU_ORTHOLOGUE AFUA_1G13630)"/>
    <property type="match status" value="1"/>
</dbReference>
<dbReference type="InterPro" id="IPR006140">
    <property type="entry name" value="D-isomer_DH_NAD-bd"/>
</dbReference>
<evidence type="ECO:0000259" key="5">
    <source>
        <dbReference type="Pfam" id="PF00389"/>
    </source>
</evidence>
<keyword evidence="8" id="KW-1185">Reference proteome</keyword>
<keyword evidence="3" id="KW-0520">NAD</keyword>
<accession>A0A926F0G9</accession>
<sequence>MKITVLEPLGVFEEEIRKIGKPVTDKGHELVIYNEKSSDIEELKNRVKDTDILVIANSPLKGEVIKSAENLKMISVAFTGVDHVDLNACKERNILVSNAAGYSTPAVVELAFGLMISLFRNIVPLDKVTREGGTMSGYSQRELYGKTLGIVGTGAIGSAVAKVALAFGCKVIAYNRSENQELVSKGIEYKSLEDVLKESDIVTIHLPLTEETKGIISEDKLRLMKKDSILINTARGPIIDNKGLAKILQEGKIAGAGIDVFDMEPPIPHDYSLIKEKGTVITPHIGFASQEAMIRRANIVFRNIETWLEGKPENIIKY</sequence>
<dbReference type="PROSITE" id="PS00670">
    <property type="entry name" value="D_2_HYDROXYACID_DH_2"/>
    <property type="match status" value="1"/>
</dbReference>
<dbReference type="InterPro" id="IPR006139">
    <property type="entry name" value="D-isomer_2_OHA_DH_cat_dom"/>
</dbReference>
<reference evidence="7 8" key="1">
    <citation type="submission" date="2020-08" db="EMBL/GenBank/DDBJ databases">
        <title>Genome public.</title>
        <authorList>
            <person name="Liu C."/>
            <person name="Sun Q."/>
        </authorList>
    </citation>
    <scope>NUCLEOTIDE SEQUENCE [LARGE SCALE GENOMIC DNA]</scope>
    <source>
        <strain evidence="7 8">NSJ-26</strain>
    </source>
</reference>
<dbReference type="Gene3D" id="3.40.50.720">
    <property type="entry name" value="NAD(P)-binding Rossmann-like Domain"/>
    <property type="match status" value="2"/>
</dbReference>
<dbReference type="RefSeq" id="WP_249322533.1">
    <property type="nucleotide sequence ID" value="NZ_JACRTK010000001.1"/>
</dbReference>
<name>A0A926F0G9_9FIRM</name>
<dbReference type="FunFam" id="3.40.50.720:FF:000203">
    <property type="entry name" value="D-3-phosphoglycerate dehydrogenase (SerA)"/>
    <property type="match status" value="1"/>
</dbReference>
<comment type="caution">
    <text evidence="7">The sequence shown here is derived from an EMBL/GenBank/DDBJ whole genome shotgun (WGS) entry which is preliminary data.</text>
</comment>
<dbReference type="AlphaFoldDB" id="A0A926F0G9"/>
<dbReference type="Pfam" id="PF00389">
    <property type="entry name" value="2-Hacid_dh"/>
    <property type="match status" value="1"/>
</dbReference>
<evidence type="ECO:0000313" key="7">
    <source>
        <dbReference type="EMBL" id="MBC8589714.1"/>
    </source>
</evidence>